<dbReference type="Gene3D" id="1.10.3210.10">
    <property type="entry name" value="Hypothetical protein af1432"/>
    <property type="match status" value="1"/>
</dbReference>
<dbReference type="CDD" id="cd00077">
    <property type="entry name" value="HDc"/>
    <property type="match status" value="1"/>
</dbReference>
<dbReference type="GO" id="GO:0016787">
    <property type="term" value="F:hydrolase activity"/>
    <property type="evidence" value="ECO:0007669"/>
    <property type="project" value="UniProtKB-KW"/>
</dbReference>
<evidence type="ECO:0000259" key="1">
    <source>
        <dbReference type="PROSITE" id="PS51831"/>
    </source>
</evidence>
<dbReference type="InterPro" id="IPR006675">
    <property type="entry name" value="HDIG_dom"/>
</dbReference>
<gene>
    <name evidence="2" type="ORF">MBAV_002584</name>
</gene>
<accession>A0A0F3GTC0</accession>
<dbReference type="InterPro" id="IPR003607">
    <property type="entry name" value="HD/PDEase_dom"/>
</dbReference>
<dbReference type="NCBIfam" id="TIGR00277">
    <property type="entry name" value="HDIG"/>
    <property type="match status" value="1"/>
</dbReference>
<name>A0A0F3GTC0_9BACT</name>
<keyword evidence="2" id="KW-0378">Hydrolase</keyword>
<dbReference type="EMBL" id="LACI01001116">
    <property type="protein sequence ID" value="KJU85220.1"/>
    <property type="molecule type" value="Genomic_DNA"/>
</dbReference>
<feature type="domain" description="HD" evidence="1">
    <location>
        <begin position="19"/>
        <end position="128"/>
    </location>
</feature>
<organism evidence="2 3">
    <name type="scientific">Candidatus Magnetobacterium bavaricum</name>
    <dbReference type="NCBI Taxonomy" id="29290"/>
    <lineage>
        <taxon>Bacteria</taxon>
        <taxon>Pseudomonadati</taxon>
        <taxon>Nitrospirota</taxon>
        <taxon>Thermodesulfovibrionia</taxon>
        <taxon>Thermodesulfovibrionales</taxon>
        <taxon>Candidatus Magnetobacteriaceae</taxon>
        <taxon>Candidatus Magnetobacterium</taxon>
    </lineage>
</organism>
<dbReference type="SUPFAM" id="SSF109604">
    <property type="entry name" value="HD-domain/PDEase-like"/>
    <property type="match status" value="1"/>
</dbReference>
<evidence type="ECO:0000313" key="2">
    <source>
        <dbReference type="EMBL" id="KJU85220.1"/>
    </source>
</evidence>
<dbReference type="AlphaFoldDB" id="A0A0F3GTC0"/>
<reference evidence="2 3" key="1">
    <citation type="submission" date="2015-02" db="EMBL/GenBank/DDBJ databases">
        <title>Single-cell genomics of uncultivated deep-branching MTB reveals a conserved set of magnetosome genes.</title>
        <authorList>
            <person name="Kolinko S."/>
            <person name="Richter M."/>
            <person name="Glockner F.O."/>
            <person name="Brachmann A."/>
            <person name="Schuler D."/>
        </authorList>
    </citation>
    <scope>NUCLEOTIDE SEQUENCE [LARGE SCALE GENOMIC DNA]</scope>
    <source>
        <strain evidence="2">TM-1</strain>
    </source>
</reference>
<dbReference type="PANTHER" id="PTHR38659">
    <property type="entry name" value="METAL-DEPENDENT PHOSPHOHYDROLASE"/>
    <property type="match status" value="1"/>
</dbReference>
<comment type="caution">
    <text evidence="2">The sequence shown here is derived from an EMBL/GenBank/DDBJ whole genome shotgun (WGS) entry which is preliminary data.</text>
</comment>
<dbReference type="Pfam" id="PF01966">
    <property type="entry name" value="HD"/>
    <property type="match status" value="1"/>
</dbReference>
<keyword evidence="3" id="KW-1185">Reference proteome</keyword>
<dbReference type="PANTHER" id="PTHR38659:SF2">
    <property type="entry name" value="HDIG DOMAIN PROTEIN"/>
    <property type="match status" value="1"/>
</dbReference>
<dbReference type="PROSITE" id="PS51831">
    <property type="entry name" value="HD"/>
    <property type="match status" value="1"/>
</dbReference>
<dbReference type="SMART" id="SM00471">
    <property type="entry name" value="HDc"/>
    <property type="match status" value="1"/>
</dbReference>
<protein>
    <submittedName>
        <fullName evidence="2">Metal dependent phosphohydrolase</fullName>
    </submittedName>
</protein>
<sequence length="180" mass="20195">MIRDADIELLKNAGLSSEDLTHCIKVAEKAIEVARRTGADVDMDIVTRGALLHDLGKAKTHEIEHGKIGAQLGAELGLPTAITDIMEKHIRGGLTPDEARELGLPDKDYSLKTLEERIVIYADRLVDIITEDVVDIKDESEAETRFEEILRQHIKYGKNEITTERYIGYHKEIQALMHGK</sequence>
<evidence type="ECO:0000313" key="3">
    <source>
        <dbReference type="Proteomes" id="UP000033423"/>
    </source>
</evidence>
<dbReference type="Proteomes" id="UP000033423">
    <property type="component" value="Unassembled WGS sequence"/>
</dbReference>
<dbReference type="InterPro" id="IPR006674">
    <property type="entry name" value="HD_domain"/>
</dbReference>
<proteinExistence type="predicted"/>